<dbReference type="Gene3D" id="3.30.1330.10">
    <property type="entry name" value="PurM-like, N-terminal domain"/>
    <property type="match status" value="1"/>
</dbReference>
<feature type="domain" description="PurM-like C-terminal" evidence="1">
    <location>
        <begin position="38"/>
        <end position="192"/>
    </location>
</feature>
<dbReference type="InterPro" id="IPR036921">
    <property type="entry name" value="PurM-like_N_sf"/>
</dbReference>
<dbReference type="PANTHER" id="PTHR43555">
    <property type="entry name" value="PHOSPHORIBOSYLFORMYLGLYCINAMIDINE SYNTHASE SUBUNIT PURL"/>
    <property type="match status" value="1"/>
</dbReference>
<name>X1SKM3_9ZZZZ</name>
<dbReference type="Pfam" id="PF02769">
    <property type="entry name" value="AIRS_C"/>
    <property type="match status" value="1"/>
</dbReference>
<dbReference type="PANTHER" id="PTHR43555:SF1">
    <property type="entry name" value="PHOSPHORIBOSYLFORMYLGLYCINAMIDINE SYNTHASE SUBUNIT PURL"/>
    <property type="match status" value="1"/>
</dbReference>
<accession>X1SKM3</accession>
<evidence type="ECO:0000259" key="1">
    <source>
        <dbReference type="Pfam" id="PF02769"/>
    </source>
</evidence>
<dbReference type="InterPro" id="IPR010074">
    <property type="entry name" value="PRibForGlyAmidine_synth_PurL"/>
</dbReference>
<proteinExistence type="predicted"/>
<dbReference type="SUPFAM" id="SSF56042">
    <property type="entry name" value="PurM C-terminal domain-like"/>
    <property type="match status" value="1"/>
</dbReference>
<dbReference type="InterPro" id="IPR010918">
    <property type="entry name" value="PurM-like_C_dom"/>
</dbReference>
<dbReference type="Gene3D" id="3.90.650.10">
    <property type="entry name" value="PurM-like C-terminal domain"/>
    <property type="match status" value="1"/>
</dbReference>
<protein>
    <recommendedName>
        <fullName evidence="1">PurM-like C-terminal domain-containing protein</fullName>
    </recommendedName>
</protein>
<gene>
    <name evidence="2" type="ORF">S12H4_30884</name>
</gene>
<dbReference type="InterPro" id="IPR036676">
    <property type="entry name" value="PurM-like_C_sf"/>
</dbReference>
<dbReference type="EMBL" id="BARW01017970">
    <property type="protein sequence ID" value="GAI93478.1"/>
    <property type="molecule type" value="Genomic_DNA"/>
</dbReference>
<sequence length="278" mass="30746">LQNSPFILFDERYVANPLVYCGTAGLMPKELSQMGKQKPGDLVVLAGGRTGRDGIHGVTFASEQLSKESTEASYSSVQIGNPIVEKKLIDNLIQARDRRLFCRITDCGGGGLSSAVGEMAAETGVCVYLDRVPLKYAGLSYSEIWISESQERMVLAVPPDCADELLTLFADEGTEATIIGEFTNDKRLKLFYQDNLVCNLDMEFLHQGRPQLELNATWQQTKHSEPDFTQPDLTEALLRVLGSWNICSKEWVIRQYDHEVQGGSVLKPLVGRENDGPG</sequence>
<reference evidence="2" key="1">
    <citation type="journal article" date="2014" name="Front. Microbiol.">
        <title>High frequency of phylogenetically diverse reductive dehalogenase-homologous genes in deep subseafloor sedimentary metagenomes.</title>
        <authorList>
            <person name="Kawai M."/>
            <person name="Futagami T."/>
            <person name="Toyoda A."/>
            <person name="Takaki Y."/>
            <person name="Nishi S."/>
            <person name="Hori S."/>
            <person name="Arai W."/>
            <person name="Tsubouchi T."/>
            <person name="Morono Y."/>
            <person name="Uchiyama I."/>
            <person name="Ito T."/>
            <person name="Fujiyama A."/>
            <person name="Inagaki F."/>
            <person name="Takami H."/>
        </authorList>
    </citation>
    <scope>NUCLEOTIDE SEQUENCE</scope>
    <source>
        <strain evidence="2">Expedition CK06-06</strain>
    </source>
</reference>
<feature type="non-terminal residue" evidence="2">
    <location>
        <position position="1"/>
    </location>
</feature>
<dbReference type="GO" id="GO:0004642">
    <property type="term" value="F:phosphoribosylformylglycinamidine synthase activity"/>
    <property type="evidence" value="ECO:0007669"/>
    <property type="project" value="InterPro"/>
</dbReference>
<dbReference type="GO" id="GO:0006189">
    <property type="term" value="P:'de novo' IMP biosynthetic process"/>
    <property type="evidence" value="ECO:0007669"/>
    <property type="project" value="InterPro"/>
</dbReference>
<organism evidence="2">
    <name type="scientific">marine sediment metagenome</name>
    <dbReference type="NCBI Taxonomy" id="412755"/>
    <lineage>
        <taxon>unclassified sequences</taxon>
        <taxon>metagenomes</taxon>
        <taxon>ecological metagenomes</taxon>
    </lineage>
</organism>
<comment type="caution">
    <text evidence="2">The sequence shown here is derived from an EMBL/GenBank/DDBJ whole genome shotgun (WGS) entry which is preliminary data.</text>
</comment>
<feature type="non-terminal residue" evidence="2">
    <location>
        <position position="278"/>
    </location>
</feature>
<evidence type="ECO:0000313" key="2">
    <source>
        <dbReference type="EMBL" id="GAI93478.1"/>
    </source>
</evidence>
<dbReference type="AlphaFoldDB" id="X1SKM3"/>